<dbReference type="STRING" id="1423715.FD25_GL000671"/>
<proteinExistence type="predicted"/>
<dbReference type="RefSeq" id="WP_057803874.1">
    <property type="nucleotide sequence ID" value="NZ_AZDV01000026.1"/>
</dbReference>
<accession>A0A0R1LFQ8</accession>
<feature type="signal peptide" evidence="1">
    <location>
        <begin position="1"/>
        <end position="22"/>
    </location>
</feature>
<evidence type="ECO:0000256" key="1">
    <source>
        <dbReference type="SAM" id="SignalP"/>
    </source>
</evidence>
<protein>
    <submittedName>
        <fullName evidence="2">Uncharacterized protein</fullName>
    </submittedName>
</protein>
<name>A0A0R1LFQ8_9LACO</name>
<keyword evidence="1" id="KW-0732">Signal</keyword>
<dbReference type="EMBL" id="AZDV01000026">
    <property type="protein sequence ID" value="KRK94699.1"/>
    <property type="molecule type" value="Genomic_DNA"/>
</dbReference>
<sequence length="84" mass="9405">MHKILRKATLLVVSTLTLTGMLAPVATPQLEAQAKATKVIIAPKHGKKYHYARGCRGLNHASKTKKVTLKWAKQNHYKLCGWEK</sequence>
<dbReference type="Proteomes" id="UP000051955">
    <property type="component" value="Unassembled WGS sequence"/>
</dbReference>
<evidence type="ECO:0000313" key="3">
    <source>
        <dbReference type="Proteomes" id="UP000051955"/>
    </source>
</evidence>
<organism evidence="2 3">
    <name type="scientific">Levilactobacillus acidifarinae DSM 19394 = JCM 15949</name>
    <dbReference type="NCBI Taxonomy" id="1423715"/>
    <lineage>
        <taxon>Bacteria</taxon>
        <taxon>Bacillati</taxon>
        <taxon>Bacillota</taxon>
        <taxon>Bacilli</taxon>
        <taxon>Lactobacillales</taxon>
        <taxon>Lactobacillaceae</taxon>
        <taxon>Levilactobacillus</taxon>
    </lineage>
</organism>
<dbReference type="OrthoDB" id="885042at2"/>
<evidence type="ECO:0000313" key="2">
    <source>
        <dbReference type="EMBL" id="KRK94699.1"/>
    </source>
</evidence>
<feature type="chain" id="PRO_5039581611" evidence="1">
    <location>
        <begin position="23"/>
        <end position="84"/>
    </location>
</feature>
<gene>
    <name evidence="2" type="ORF">FD25_GL000671</name>
</gene>
<comment type="caution">
    <text evidence="2">The sequence shown here is derived from an EMBL/GenBank/DDBJ whole genome shotgun (WGS) entry which is preliminary data.</text>
</comment>
<dbReference type="PATRIC" id="fig|1423715.3.peg.699"/>
<reference evidence="2 3" key="1">
    <citation type="journal article" date="2015" name="Genome Announc.">
        <title>Expanding the biotechnology potential of lactobacilli through comparative genomics of 213 strains and associated genera.</title>
        <authorList>
            <person name="Sun Z."/>
            <person name="Harris H.M."/>
            <person name="McCann A."/>
            <person name="Guo C."/>
            <person name="Argimon S."/>
            <person name="Zhang W."/>
            <person name="Yang X."/>
            <person name="Jeffery I.B."/>
            <person name="Cooney J.C."/>
            <person name="Kagawa T.F."/>
            <person name="Liu W."/>
            <person name="Song Y."/>
            <person name="Salvetti E."/>
            <person name="Wrobel A."/>
            <person name="Rasinkangas P."/>
            <person name="Parkhill J."/>
            <person name="Rea M.C."/>
            <person name="O'Sullivan O."/>
            <person name="Ritari J."/>
            <person name="Douillard F.P."/>
            <person name="Paul Ross R."/>
            <person name="Yang R."/>
            <person name="Briner A.E."/>
            <person name="Felis G.E."/>
            <person name="de Vos W.M."/>
            <person name="Barrangou R."/>
            <person name="Klaenhammer T.R."/>
            <person name="Caufield P.W."/>
            <person name="Cui Y."/>
            <person name="Zhang H."/>
            <person name="O'Toole P.W."/>
        </authorList>
    </citation>
    <scope>NUCLEOTIDE SEQUENCE [LARGE SCALE GENOMIC DNA]</scope>
    <source>
        <strain evidence="2 3">DSM 19394</strain>
    </source>
</reference>
<dbReference type="AlphaFoldDB" id="A0A0R1LFQ8"/>
<keyword evidence="3" id="KW-1185">Reference proteome</keyword>